<feature type="non-terminal residue" evidence="2">
    <location>
        <position position="144"/>
    </location>
</feature>
<dbReference type="AlphaFoldDB" id="A0AAN6PPW6"/>
<feature type="compositionally biased region" description="Basic residues" evidence="1">
    <location>
        <begin position="135"/>
        <end position="144"/>
    </location>
</feature>
<feature type="region of interest" description="Disordered" evidence="1">
    <location>
        <begin position="97"/>
        <end position="144"/>
    </location>
</feature>
<accession>A0AAN6PPW6</accession>
<evidence type="ECO:0000313" key="3">
    <source>
        <dbReference type="Proteomes" id="UP001303115"/>
    </source>
</evidence>
<gene>
    <name evidence="2" type="ORF">C8A01DRAFT_32147</name>
</gene>
<protein>
    <submittedName>
        <fullName evidence="2">Uncharacterized protein</fullName>
    </submittedName>
</protein>
<comment type="caution">
    <text evidence="2">The sequence shown here is derived from an EMBL/GenBank/DDBJ whole genome shotgun (WGS) entry which is preliminary data.</text>
</comment>
<name>A0AAN6PPW6_9PEZI</name>
<dbReference type="EMBL" id="MU854324">
    <property type="protein sequence ID" value="KAK4043828.1"/>
    <property type="molecule type" value="Genomic_DNA"/>
</dbReference>
<keyword evidence="3" id="KW-1185">Reference proteome</keyword>
<dbReference type="Proteomes" id="UP001303115">
    <property type="component" value="Unassembled WGS sequence"/>
</dbReference>
<evidence type="ECO:0000313" key="2">
    <source>
        <dbReference type="EMBL" id="KAK4043828.1"/>
    </source>
</evidence>
<evidence type="ECO:0000256" key="1">
    <source>
        <dbReference type="SAM" id="MobiDB-lite"/>
    </source>
</evidence>
<sequence length="144" mass="15524">MDYTHTTFFPGAPPYQFMGAAQVPLTPSHSNSVASEDYNTTSPPEIFDQYPNALPSEQFQNFDGFVQYNSGQAFPGPPTPPGQLPVHAVVAPVNGAVHQPGPTTEILPLSKIEADDASRRQGSNSEEDDLTPAQSRRKAQNRAA</sequence>
<reference evidence="3" key="1">
    <citation type="journal article" date="2023" name="Mol. Phylogenet. Evol.">
        <title>Genome-scale phylogeny and comparative genomics of the fungal order Sordariales.</title>
        <authorList>
            <person name="Hensen N."/>
            <person name="Bonometti L."/>
            <person name="Westerberg I."/>
            <person name="Brannstrom I.O."/>
            <person name="Guillou S."/>
            <person name="Cros-Aarteil S."/>
            <person name="Calhoun S."/>
            <person name="Haridas S."/>
            <person name="Kuo A."/>
            <person name="Mondo S."/>
            <person name="Pangilinan J."/>
            <person name="Riley R."/>
            <person name="LaButti K."/>
            <person name="Andreopoulos B."/>
            <person name="Lipzen A."/>
            <person name="Chen C."/>
            <person name="Yan M."/>
            <person name="Daum C."/>
            <person name="Ng V."/>
            <person name="Clum A."/>
            <person name="Steindorff A."/>
            <person name="Ohm R.A."/>
            <person name="Martin F."/>
            <person name="Silar P."/>
            <person name="Natvig D.O."/>
            <person name="Lalanne C."/>
            <person name="Gautier V."/>
            <person name="Ament-Velasquez S.L."/>
            <person name="Kruys A."/>
            <person name="Hutchinson M.I."/>
            <person name="Powell A.J."/>
            <person name="Barry K."/>
            <person name="Miller A.N."/>
            <person name="Grigoriev I.V."/>
            <person name="Debuchy R."/>
            <person name="Gladieux P."/>
            <person name="Hiltunen Thoren M."/>
            <person name="Johannesson H."/>
        </authorList>
    </citation>
    <scope>NUCLEOTIDE SEQUENCE [LARGE SCALE GENOMIC DNA]</scope>
    <source>
        <strain evidence="3">CBS 284.82</strain>
    </source>
</reference>
<organism evidence="2 3">
    <name type="scientific">Parachaetomium inaequale</name>
    <dbReference type="NCBI Taxonomy" id="2588326"/>
    <lineage>
        <taxon>Eukaryota</taxon>
        <taxon>Fungi</taxon>
        <taxon>Dikarya</taxon>
        <taxon>Ascomycota</taxon>
        <taxon>Pezizomycotina</taxon>
        <taxon>Sordariomycetes</taxon>
        <taxon>Sordariomycetidae</taxon>
        <taxon>Sordariales</taxon>
        <taxon>Chaetomiaceae</taxon>
        <taxon>Parachaetomium</taxon>
    </lineage>
</organism>
<proteinExistence type="predicted"/>